<evidence type="ECO:0000313" key="2">
    <source>
        <dbReference type="Proteomes" id="UP000184028"/>
    </source>
</evidence>
<name>A0A1M6YIS1_9FLAO</name>
<dbReference type="RefSeq" id="WP_068843119.1">
    <property type="nucleotide sequence ID" value="NZ_FRBT01000001.1"/>
</dbReference>
<sequence>MCNWEEIKSKYILLADDINKFKDEFKWLDKNYSLTIDDVDENWNNLTNTQKQIKRLYWSKMARKTDSYNKQGFNYEESIIDLYESSISCLNKLNSNKVENIHSVRLKAHLCLLQKNINRYKDSRKIDSFNYEQLKSVIYDCLNSNLEKYFIENINILYLENKLETIHHIISNKKF</sequence>
<proteinExistence type="predicted"/>
<keyword evidence="2" id="KW-1185">Reference proteome</keyword>
<dbReference type="AlphaFoldDB" id="A0A1M6YIS1"/>
<dbReference type="OrthoDB" id="1254938at2"/>
<gene>
    <name evidence="1" type="ORF">SAMN05444484_101601</name>
</gene>
<protein>
    <submittedName>
        <fullName evidence="1">Uncharacterized protein</fullName>
    </submittedName>
</protein>
<accession>A0A1M6YIS1</accession>
<evidence type="ECO:0000313" key="1">
    <source>
        <dbReference type="EMBL" id="SHL18191.1"/>
    </source>
</evidence>
<dbReference type="Proteomes" id="UP000184028">
    <property type="component" value="Unassembled WGS sequence"/>
</dbReference>
<reference evidence="2" key="1">
    <citation type="submission" date="2016-11" db="EMBL/GenBank/DDBJ databases">
        <authorList>
            <person name="Varghese N."/>
            <person name="Submissions S."/>
        </authorList>
    </citation>
    <scope>NUCLEOTIDE SEQUENCE [LARGE SCALE GENOMIC DNA]</scope>
    <source>
        <strain evidence="2">DSM 24724</strain>
    </source>
</reference>
<dbReference type="STRING" id="946677.SAMN05444484_101601"/>
<organism evidence="1 2">
    <name type="scientific">Flavobacterium chilense</name>
    <dbReference type="NCBI Taxonomy" id="946677"/>
    <lineage>
        <taxon>Bacteria</taxon>
        <taxon>Pseudomonadati</taxon>
        <taxon>Bacteroidota</taxon>
        <taxon>Flavobacteriia</taxon>
        <taxon>Flavobacteriales</taxon>
        <taxon>Flavobacteriaceae</taxon>
        <taxon>Flavobacterium</taxon>
    </lineage>
</organism>
<dbReference type="EMBL" id="FRBT01000001">
    <property type="protein sequence ID" value="SHL18191.1"/>
    <property type="molecule type" value="Genomic_DNA"/>
</dbReference>